<name>A0ABV4MLF8_9VIBR</name>
<dbReference type="RefSeq" id="WP_371719609.1">
    <property type="nucleotide sequence ID" value="NZ_JBGOOF010000027.1"/>
</dbReference>
<evidence type="ECO:0000313" key="2">
    <source>
        <dbReference type="Proteomes" id="UP001569151"/>
    </source>
</evidence>
<keyword evidence="2" id="KW-1185">Reference proteome</keyword>
<sequence>MEIPTRYGTIRVTLHAKERWAQRTGLNDWDLIGAVLKTRRPTKNQLRRIMKREVGWRPKRILECECAYFLLKNNQIVTVYDKREVHHA</sequence>
<evidence type="ECO:0000313" key="1">
    <source>
        <dbReference type="EMBL" id="MEZ8210406.1"/>
    </source>
</evidence>
<dbReference type="Proteomes" id="UP001569151">
    <property type="component" value="Unassembled WGS sequence"/>
</dbReference>
<dbReference type="EMBL" id="JBGOOS010000027">
    <property type="protein sequence ID" value="MEZ8210406.1"/>
    <property type="molecule type" value="Genomic_DNA"/>
</dbReference>
<reference evidence="1 2" key="1">
    <citation type="submission" date="2024-06" db="EMBL/GenBank/DDBJ databases">
        <authorList>
            <person name="Steensen K."/>
            <person name="Seneca J."/>
            <person name="Bartlau N."/>
            <person name="Yu A.X."/>
            <person name="Polz M.F."/>
        </authorList>
    </citation>
    <scope>NUCLEOTIDE SEQUENCE [LARGE SCALE GENOMIC DNA]</scope>
    <source>
        <strain evidence="1 2">1F146</strain>
    </source>
</reference>
<accession>A0ABV4MLF8</accession>
<gene>
    <name evidence="1" type="ORF">ACED39_16645</name>
</gene>
<proteinExistence type="predicted"/>
<comment type="caution">
    <text evidence="1">The sequence shown here is derived from an EMBL/GenBank/DDBJ whole genome shotgun (WGS) entry which is preliminary data.</text>
</comment>
<organism evidence="1 2">
    <name type="scientific">Vibrio bivalvicida</name>
    <dbReference type="NCBI Taxonomy" id="1276888"/>
    <lineage>
        <taxon>Bacteria</taxon>
        <taxon>Pseudomonadati</taxon>
        <taxon>Pseudomonadota</taxon>
        <taxon>Gammaproteobacteria</taxon>
        <taxon>Vibrionales</taxon>
        <taxon>Vibrionaceae</taxon>
        <taxon>Vibrio</taxon>
        <taxon>Vibrio oreintalis group</taxon>
    </lineage>
</organism>
<protein>
    <submittedName>
        <fullName evidence="1">Uncharacterized protein</fullName>
    </submittedName>
</protein>